<proteinExistence type="predicted"/>
<name>X1PLM9_9ZZZZ</name>
<accession>X1PLM9</accession>
<sequence>WGPTGVDFVTDVTKKDLVKRRQGETEHLIVPVE</sequence>
<protein>
    <submittedName>
        <fullName evidence="1">Uncharacterized protein</fullName>
    </submittedName>
</protein>
<comment type="caution">
    <text evidence="1">The sequence shown here is derived from an EMBL/GenBank/DDBJ whole genome shotgun (WGS) entry which is preliminary data.</text>
</comment>
<feature type="non-terminal residue" evidence="1">
    <location>
        <position position="1"/>
    </location>
</feature>
<dbReference type="EMBL" id="BARV01029306">
    <property type="protein sequence ID" value="GAI43431.1"/>
    <property type="molecule type" value="Genomic_DNA"/>
</dbReference>
<gene>
    <name evidence="1" type="ORF">S06H3_46751</name>
</gene>
<dbReference type="AlphaFoldDB" id="X1PLM9"/>
<evidence type="ECO:0000313" key="1">
    <source>
        <dbReference type="EMBL" id="GAI43431.1"/>
    </source>
</evidence>
<reference evidence="1" key="1">
    <citation type="journal article" date="2014" name="Front. Microbiol.">
        <title>High frequency of phylogenetically diverse reductive dehalogenase-homologous genes in deep subseafloor sedimentary metagenomes.</title>
        <authorList>
            <person name="Kawai M."/>
            <person name="Futagami T."/>
            <person name="Toyoda A."/>
            <person name="Takaki Y."/>
            <person name="Nishi S."/>
            <person name="Hori S."/>
            <person name="Arai W."/>
            <person name="Tsubouchi T."/>
            <person name="Morono Y."/>
            <person name="Uchiyama I."/>
            <person name="Ito T."/>
            <person name="Fujiyama A."/>
            <person name="Inagaki F."/>
            <person name="Takami H."/>
        </authorList>
    </citation>
    <scope>NUCLEOTIDE SEQUENCE</scope>
    <source>
        <strain evidence="1">Expedition CK06-06</strain>
    </source>
</reference>
<organism evidence="1">
    <name type="scientific">marine sediment metagenome</name>
    <dbReference type="NCBI Taxonomy" id="412755"/>
    <lineage>
        <taxon>unclassified sequences</taxon>
        <taxon>metagenomes</taxon>
        <taxon>ecological metagenomes</taxon>
    </lineage>
</organism>